<dbReference type="RefSeq" id="WP_268075792.1">
    <property type="nucleotide sequence ID" value="NZ_CP109965.1"/>
</dbReference>
<name>A0ABY7AQA9_9ALTE</name>
<dbReference type="Proteomes" id="UP001163726">
    <property type="component" value="Chromosome"/>
</dbReference>
<gene>
    <name evidence="3" type="ORF">OLW01_05830</name>
</gene>
<reference evidence="3" key="1">
    <citation type="submission" date="2022-10" db="EMBL/GenBank/DDBJ databases">
        <title>Catenovulum adriacola sp. nov. isolated in the Harbour of Susak.</title>
        <authorList>
            <person name="Schoch T."/>
            <person name="Reich S.J."/>
            <person name="Stoeferle S."/>
            <person name="Flaiz M."/>
            <person name="Kazda M."/>
            <person name="Riedel C.U."/>
            <person name="Duerre P."/>
        </authorList>
    </citation>
    <scope>NUCLEOTIDE SEQUENCE</scope>
    <source>
        <strain evidence="3">TS8</strain>
    </source>
</reference>
<evidence type="ECO:0000259" key="2">
    <source>
        <dbReference type="SMART" id="SM00316"/>
    </source>
</evidence>
<comment type="similarity">
    <text evidence="1">Belongs to the CvfB family.</text>
</comment>
<feature type="domain" description="S1 motif" evidence="2">
    <location>
        <begin position="69"/>
        <end position="131"/>
    </location>
</feature>
<dbReference type="PANTHER" id="PTHR37296">
    <property type="entry name" value="CONSERVED VIRULENCE FACTOR B"/>
    <property type="match status" value="1"/>
</dbReference>
<dbReference type="EMBL" id="CP109965">
    <property type="protein sequence ID" value="WAJ71316.1"/>
    <property type="molecule type" value="Genomic_DNA"/>
</dbReference>
<dbReference type="InterPro" id="IPR014464">
    <property type="entry name" value="CvfB_fam"/>
</dbReference>
<feature type="domain" description="S1 motif" evidence="2">
    <location>
        <begin position="3"/>
        <end position="64"/>
    </location>
</feature>
<dbReference type="Pfam" id="PF17783">
    <property type="entry name" value="WHD_CvfB"/>
    <property type="match status" value="1"/>
</dbReference>
<protein>
    <submittedName>
        <fullName evidence="3">S1-like domain-containing RNA-binding protein</fullName>
    </submittedName>
</protein>
<dbReference type="PIRSF" id="PIRSF012524">
    <property type="entry name" value="YitL_S1"/>
    <property type="match status" value="1"/>
</dbReference>
<evidence type="ECO:0000313" key="4">
    <source>
        <dbReference type="Proteomes" id="UP001163726"/>
    </source>
</evidence>
<dbReference type="Gene3D" id="2.40.50.140">
    <property type="entry name" value="Nucleic acid-binding proteins"/>
    <property type="match status" value="1"/>
</dbReference>
<dbReference type="InterPro" id="IPR036388">
    <property type="entry name" value="WH-like_DNA-bd_sf"/>
</dbReference>
<accession>A0ABY7AQA9</accession>
<keyword evidence="4" id="KW-1185">Reference proteome</keyword>
<dbReference type="InterPro" id="IPR003029">
    <property type="entry name" value="S1_domain"/>
</dbReference>
<proteinExistence type="inferred from homology"/>
<dbReference type="PANTHER" id="PTHR37296:SF1">
    <property type="entry name" value="CONSERVED VIRULENCE FACTOR B"/>
    <property type="match status" value="1"/>
</dbReference>
<evidence type="ECO:0000313" key="3">
    <source>
        <dbReference type="EMBL" id="WAJ71316.1"/>
    </source>
</evidence>
<organism evidence="3 4">
    <name type="scientific">Catenovulum adriaticum</name>
    <dbReference type="NCBI Taxonomy" id="2984846"/>
    <lineage>
        <taxon>Bacteria</taxon>
        <taxon>Pseudomonadati</taxon>
        <taxon>Pseudomonadota</taxon>
        <taxon>Gammaproteobacteria</taxon>
        <taxon>Alteromonadales</taxon>
        <taxon>Alteromonadaceae</taxon>
        <taxon>Catenovulum</taxon>
    </lineage>
</organism>
<dbReference type="InterPro" id="IPR039566">
    <property type="entry name" value="CvfB_S1_st"/>
</dbReference>
<sequence>MISLGKTYPLTVIKVVDFGYYLDAKNLGEILLPRKHAKKIFDIGDEITVFLYLDSKDRPIATMQKPKAEIGQFAYLTVTETTDFGAFVDWGLDKDVLVPVKEQKRPMLVGESYLVYLYQDKYDNRVVASAKIDKFLDQTPAEYKTNQAVDLVIANTTDLGFKAIVDHSHWGVLYRGDVFQRLSFGQYKKGFIKQVRPDGKIDLTLQGGQETRDKYAKIIENYLTNNNGFSPVNDKSDPELIYQTFGMSKAAFKRTIGGLYKAGVIKIEKQGITLLKDD</sequence>
<feature type="domain" description="S1 motif" evidence="2">
    <location>
        <begin position="144"/>
        <end position="206"/>
    </location>
</feature>
<dbReference type="InterPro" id="IPR040764">
    <property type="entry name" value="CvfB_WH"/>
</dbReference>
<dbReference type="Gene3D" id="1.10.10.10">
    <property type="entry name" value="Winged helix-like DNA-binding domain superfamily/Winged helix DNA-binding domain"/>
    <property type="match status" value="1"/>
</dbReference>
<evidence type="ECO:0000256" key="1">
    <source>
        <dbReference type="PIRNR" id="PIRNR012524"/>
    </source>
</evidence>
<dbReference type="InterPro" id="IPR012340">
    <property type="entry name" value="NA-bd_OB-fold"/>
</dbReference>
<dbReference type="SMART" id="SM00316">
    <property type="entry name" value="S1"/>
    <property type="match status" value="3"/>
</dbReference>
<dbReference type="Pfam" id="PF13509">
    <property type="entry name" value="S1_2"/>
    <property type="match status" value="2"/>
</dbReference>